<evidence type="ECO:0000313" key="2">
    <source>
        <dbReference type="Proteomes" id="UP001275084"/>
    </source>
</evidence>
<dbReference type="AlphaFoldDB" id="A0AAJ0HT27"/>
<dbReference type="Gene3D" id="1.25.40.10">
    <property type="entry name" value="Tetratricopeptide repeat domain"/>
    <property type="match status" value="1"/>
</dbReference>
<name>A0AAJ0HT27_9PEZI</name>
<organism evidence="1 2">
    <name type="scientific">Lasiosphaeria hispida</name>
    <dbReference type="NCBI Taxonomy" id="260671"/>
    <lineage>
        <taxon>Eukaryota</taxon>
        <taxon>Fungi</taxon>
        <taxon>Dikarya</taxon>
        <taxon>Ascomycota</taxon>
        <taxon>Pezizomycotina</taxon>
        <taxon>Sordariomycetes</taxon>
        <taxon>Sordariomycetidae</taxon>
        <taxon>Sordariales</taxon>
        <taxon>Lasiosphaeriaceae</taxon>
        <taxon>Lasiosphaeria</taxon>
    </lineage>
</organism>
<accession>A0AAJ0HT27</accession>
<evidence type="ECO:0000313" key="1">
    <source>
        <dbReference type="EMBL" id="KAK3360658.1"/>
    </source>
</evidence>
<keyword evidence="2" id="KW-1185">Reference proteome</keyword>
<proteinExistence type="predicted"/>
<protein>
    <submittedName>
        <fullName evidence="1">Uncharacterized protein</fullName>
    </submittedName>
</protein>
<reference evidence="1" key="2">
    <citation type="submission" date="2023-06" db="EMBL/GenBank/DDBJ databases">
        <authorList>
            <consortium name="Lawrence Berkeley National Laboratory"/>
            <person name="Haridas S."/>
            <person name="Hensen N."/>
            <person name="Bonometti L."/>
            <person name="Westerberg I."/>
            <person name="Brannstrom I.O."/>
            <person name="Guillou S."/>
            <person name="Cros-Aarteil S."/>
            <person name="Calhoun S."/>
            <person name="Kuo A."/>
            <person name="Mondo S."/>
            <person name="Pangilinan J."/>
            <person name="Riley R."/>
            <person name="Labutti K."/>
            <person name="Andreopoulos B."/>
            <person name="Lipzen A."/>
            <person name="Chen C."/>
            <person name="Yanf M."/>
            <person name="Daum C."/>
            <person name="Ng V."/>
            <person name="Clum A."/>
            <person name="Steindorff A."/>
            <person name="Ohm R."/>
            <person name="Martin F."/>
            <person name="Silar P."/>
            <person name="Natvig D."/>
            <person name="Lalanne C."/>
            <person name="Gautier V."/>
            <person name="Ament-Velasquez S.L."/>
            <person name="Kruys A."/>
            <person name="Hutchinson M.I."/>
            <person name="Powell A.J."/>
            <person name="Barry K."/>
            <person name="Miller A.N."/>
            <person name="Grigoriev I.V."/>
            <person name="Debuchy R."/>
            <person name="Gladieux P."/>
            <person name="Thoren M.H."/>
            <person name="Johannesson H."/>
        </authorList>
    </citation>
    <scope>NUCLEOTIDE SEQUENCE</scope>
    <source>
        <strain evidence="1">CBS 955.72</strain>
    </source>
</reference>
<dbReference type="Proteomes" id="UP001275084">
    <property type="component" value="Unassembled WGS sequence"/>
</dbReference>
<dbReference type="EMBL" id="JAUIQD010000002">
    <property type="protein sequence ID" value="KAK3360658.1"/>
    <property type="molecule type" value="Genomic_DNA"/>
</dbReference>
<sequence>MPFVAWVEAFVRLTQGYDFGPMLSAQVTLLGWPALSQPRARGRSRVDDAFFTGPYESVLNSPRFRSPHNIMRYLLLHRIGCYLNMASEENGRRYQILRAVMDGAAMTLGLSHPFSLQMRAEFSVKEIARGEPKEAEVLLWQVYKAQSQNAGDKVRLQESIAFQEKASMGLLHTIGPTSKKYLRSRLFLTWAVKANGQLDTALDIYNNIWEVWAPEHAREEGGLAMCARTGMATVKGKQKEYTKAIQYGAQVLNSLKRIVGGANFITVDAALNMTILCIGNHRHAEARKHLSPVLALDEINRLGTTAEQDPDDNDSGKLWYHRSCLAKCLQASLHIRCGETDQGIAALRRLLHGAGGEMRRGSRELLRARLLLADCLVLPLENNGIAVDGGDGGEQNGLASGELFILEAVEKATRQIIKNKNDMAEAHRWLMGNGLRWERNEDYWMLPARPFAEAEWW</sequence>
<dbReference type="InterPro" id="IPR011990">
    <property type="entry name" value="TPR-like_helical_dom_sf"/>
</dbReference>
<comment type="caution">
    <text evidence="1">The sequence shown here is derived from an EMBL/GenBank/DDBJ whole genome shotgun (WGS) entry which is preliminary data.</text>
</comment>
<dbReference type="SUPFAM" id="SSF48452">
    <property type="entry name" value="TPR-like"/>
    <property type="match status" value="1"/>
</dbReference>
<reference evidence="1" key="1">
    <citation type="journal article" date="2023" name="Mol. Phylogenet. Evol.">
        <title>Genome-scale phylogeny and comparative genomics of the fungal order Sordariales.</title>
        <authorList>
            <person name="Hensen N."/>
            <person name="Bonometti L."/>
            <person name="Westerberg I."/>
            <person name="Brannstrom I.O."/>
            <person name="Guillou S."/>
            <person name="Cros-Aarteil S."/>
            <person name="Calhoun S."/>
            <person name="Haridas S."/>
            <person name="Kuo A."/>
            <person name="Mondo S."/>
            <person name="Pangilinan J."/>
            <person name="Riley R."/>
            <person name="LaButti K."/>
            <person name="Andreopoulos B."/>
            <person name="Lipzen A."/>
            <person name="Chen C."/>
            <person name="Yan M."/>
            <person name="Daum C."/>
            <person name="Ng V."/>
            <person name="Clum A."/>
            <person name="Steindorff A."/>
            <person name="Ohm R.A."/>
            <person name="Martin F."/>
            <person name="Silar P."/>
            <person name="Natvig D.O."/>
            <person name="Lalanne C."/>
            <person name="Gautier V."/>
            <person name="Ament-Velasquez S.L."/>
            <person name="Kruys A."/>
            <person name="Hutchinson M.I."/>
            <person name="Powell A.J."/>
            <person name="Barry K."/>
            <person name="Miller A.N."/>
            <person name="Grigoriev I.V."/>
            <person name="Debuchy R."/>
            <person name="Gladieux P."/>
            <person name="Hiltunen Thoren M."/>
            <person name="Johannesson H."/>
        </authorList>
    </citation>
    <scope>NUCLEOTIDE SEQUENCE</scope>
    <source>
        <strain evidence="1">CBS 955.72</strain>
    </source>
</reference>
<gene>
    <name evidence="1" type="ORF">B0T25DRAFT_565541</name>
</gene>